<dbReference type="SUPFAM" id="SSF53756">
    <property type="entry name" value="UDP-Glycosyltransferase/glycogen phosphorylase"/>
    <property type="match status" value="1"/>
</dbReference>
<keyword evidence="2" id="KW-1185">Reference proteome</keyword>
<evidence type="ECO:0008006" key="3">
    <source>
        <dbReference type="Google" id="ProtNLM"/>
    </source>
</evidence>
<dbReference type="EMBL" id="BJYT01000008">
    <property type="protein sequence ID" value="GEO09888.1"/>
    <property type="molecule type" value="Genomic_DNA"/>
</dbReference>
<dbReference type="Pfam" id="PF08660">
    <property type="entry name" value="Alg14"/>
    <property type="match status" value="1"/>
</dbReference>
<organism evidence="1 2">
    <name type="scientific">Segetibacter aerophilus</name>
    <dbReference type="NCBI Taxonomy" id="670293"/>
    <lineage>
        <taxon>Bacteria</taxon>
        <taxon>Pseudomonadati</taxon>
        <taxon>Bacteroidota</taxon>
        <taxon>Chitinophagia</taxon>
        <taxon>Chitinophagales</taxon>
        <taxon>Chitinophagaceae</taxon>
        <taxon>Segetibacter</taxon>
    </lineage>
</organism>
<evidence type="ECO:0000313" key="2">
    <source>
        <dbReference type="Proteomes" id="UP000321513"/>
    </source>
</evidence>
<sequence length="117" mass="12789">MSTNESFADTVEGYKFFKVPDSNRKNKLQLIKSALLVAKHVLSLKPDVIVTTGAAPGLMGILVGKLMGAKTIWIDSIANVEKISMSGNIALKIADRVYTQWEHLSNNKILFNGNVLS</sequence>
<dbReference type="AlphaFoldDB" id="A0A512BD52"/>
<proteinExistence type="predicted"/>
<gene>
    <name evidence="1" type="ORF">SAE01_23840</name>
</gene>
<evidence type="ECO:0000313" key="1">
    <source>
        <dbReference type="EMBL" id="GEO09888.1"/>
    </source>
</evidence>
<dbReference type="Proteomes" id="UP000321513">
    <property type="component" value="Unassembled WGS sequence"/>
</dbReference>
<dbReference type="Gene3D" id="3.40.50.2000">
    <property type="entry name" value="Glycogen Phosphorylase B"/>
    <property type="match status" value="1"/>
</dbReference>
<comment type="caution">
    <text evidence="1">The sequence shown here is derived from an EMBL/GenBank/DDBJ whole genome shotgun (WGS) entry which is preliminary data.</text>
</comment>
<dbReference type="InterPro" id="IPR013969">
    <property type="entry name" value="Oligosacch_biosynth_Alg14"/>
</dbReference>
<protein>
    <recommendedName>
        <fullName evidence="3">Oligosaccharide biosynthesis protein Alg14</fullName>
    </recommendedName>
</protein>
<reference evidence="1 2" key="1">
    <citation type="submission" date="2019-07" db="EMBL/GenBank/DDBJ databases">
        <title>Whole genome shotgun sequence of Segetibacter aerophilus NBRC 106135.</title>
        <authorList>
            <person name="Hosoyama A."/>
            <person name="Uohara A."/>
            <person name="Ohji S."/>
            <person name="Ichikawa N."/>
        </authorList>
    </citation>
    <scope>NUCLEOTIDE SEQUENCE [LARGE SCALE GENOMIC DNA]</scope>
    <source>
        <strain evidence="1 2">NBRC 106135</strain>
    </source>
</reference>
<dbReference type="GO" id="GO:0006488">
    <property type="term" value="P:dolichol-linked oligosaccharide biosynthetic process"/>
    <property type="evidence" value="ECO:0007669"/>
    <property type="project" value="InterPro"/>
</dbReference>
<accession>A0A512BD52</accession>
<name>A0A512BD52_9BACT</name>